<protein>
    <submittedName>
        <fullName evidence="1">Uncharacterized protein</fullName>
    </submittedName>
</protein>
<dbReference type="RefSeq" id="WP_220249920.1">
    <property type="nucleotide sequence ID" value="NZ_JAICCF010000002.1"/>
</dbReference>
<name>A0ABS7GBR9_9BACT</name>
<comment type="caution">
    <text evidence="1">The sequence shown here is derived from an EMBL/GenBank/DDBJ whole genome shotgun (WGS) entry which is preliminary data.</text>
</comment>
<dbReference type="Proteomes" id="UP000812961">
    <property type="component" value="Unassembled WGS sequence"/>
</dbReference>
<evidence type="ECO:0000313" key="2">
    <source>
        <dbReference type="Proteomes" id="UP000812961"/>
    </source>
</evidence>
<keyword evidence="2" id="KW-1185">Reference proteome</keyword>
<sequence length="178" mass="21279">MTYTYKLNRELLIYQEKIAPFELKTGTVYFLKSNIDVLVTSLMDTQRSNHSMVGKAYHVPYSNVIRWLRSRSVYYLLEKRMKDKDALDAYFRFFNLPHDVIVKDLRGVLCNQIFNFEYNYEQYNLFLINSAGMDILSIDELRSYMQQRTTAQKCVLIYDTALRRNDDNSAVFQLEEWK</sequence>
<gene>
    <name evidence="1" type="ORF">K1Y79_10225</name>
</gene>
<organism evidence="1 2">
    <name type="scientific">Chitinophaga rhizophila</name>
    <dbReference type="NCBI Taxonomy" id="2866212"/>
    <lineage>
        <taxon>Bacteria</taxon>
        <taxon>Pseudomonadati</taxon>
        <taxon>Bacteroidota</taxon>
        <taxon>Chitinophagia</taxon>
        <taxon>Chitinophagales</taxon>
        <taxon>Chitinophagaceae</taxon>
        <taxon>Chitinophaga</taxon>
    </lineage>
</organism>
<evidence type="ECO:0000313" key="1">
    <source>
        <dbReference type="EMBL" id="MBW8684705.1"/>
    </source>
</evidence>
<reference evidence="1 2" key="1">
    <citation type="submission" date="2021-08" db="EMBL/GenBank/DDBJ databases">
        <title>The genome sequence of Chitinophaga sp. B61.</title>
        <authorList>
            <person name="Zhang X."/>
        </authorList>
    </citation>
    <scope>NUCLEOTIDE SEQUENCE [LARGE SCALE GENOMIC DNA]</scope>
    <source>
        <strain evidence="1 2">B61</strain>
    </source>
</reference>
<dbReference type="EMBL" id="JAICCF010000002">
    <property type="protein sequence ID" value="MBW8684705.1"/>
    <property type="molecule type" value="Genomic_DNA"/>
</dbReference>
<accession>A0ABS7GBR9</accession>
<proteinExistence type="predicted"/>